<proteinExistence type="predicted"/>
<comment type="caution">
    <text evidence="2">The sequence shown here is derived from an EMBL/GenBank/DDBJ whole genome shotgun (WGS) entry which is preliminary data.</text>
</comment>
<organism evidence="2 3">
    <name type="scientific">Nocardioides islandensis</name>
    <dbReference type="NCBI Taxonomy" id="433663"/>
    <lineage>
        <taxon>Bacteria</taxon>
        <taxon>Bacillati</taxon>
        <taxon>Actinomycetota</taxon>
        <taxon>Actinomycetes</taxon>
        <taxon>Propionibacteriales</taxon>
        <taxon>Nocardioidaceae</taxon>
        <taxon>Nocardioides</taxon>
    </lineage>
</organism>
<gene>
    <name evidence="2" type="ORF">ISU07_15830</name>
</gene>
<keyword evidence="1" id="KW-1133">Transmembrane helix</keyword>
<protein>
    <submittedName>
        <fullName evidence="2">Uncharacterized protein</fullName>
    </submittedName>
</protein>
<accession>A0A930VHF2</accession>
<feature type="transmembrane region" description="Helical" evidence="1">
    <location>
        <begin position="216"/>
        <end position="233"/>
    </location>
</feature>
<keyword evidence="1" id="KW-0472">Membrane</keyword>
<name>A0A930VHF2_9ACTN</name>
<reference evidence="2" key="1">
    <citation type="submission" date="2020-11" db="EMBL/GenBank/DDBJ databases">
        <title>Nocardioides sp. nov., isolated from Soil of Cynanchum wilfordii Hemsley rhizosphere.</title>
        <authorList>
            <person name="Lee J.-S."/>
            <person name="Suh M.K."/>
            <person name="Kim J.-S."/>
        </authorList>
    </citation>
    <scope>NUCLEOTIDE SEQUENCE</scope>
    <source>
        <strain evidence="2">KCTC 19275</strain>
    </source>
</reference>
<sequence length="417" mass="43733">MTGIRAWLTANLLQVTVTVVVTLLLALATWSGAKANGSWQQATRQEARSTTARVETVRFVYQSELSLAIGLAQARVRRDTVRSLDAPDVPEVAGEVAATDQLVAQLEMNVDQASNELARGDAYTTADGGYDVPRRLGDVIDKEEVTDLDMSAATMRDGDGWARWTTVWAMLALAVAAAYVVLAAVRGRRRRRTDPASAPDVGLIPAPWNEPRTGRLIGALALAAWVALPVLTAEQLALSDESGRAAAESSRLISQISGSATVSQVRSGAASDLQMRGIDLSMTGLSRQYAATLDGSQGQQLLGTAEEQAGARWLQVAAAMTEAPTAEDGVDPITVEWLASEPADWQRLADRQEDVQIASEHAGTYGDAVALALLMAALAATAATVARLPGGLRRSASLLAGSLLAVATAIGVVAALA</sequence>
<dbReference type="Proteomes" id="UP000640489">
    <property type="component" value="Unassembled WGS sequence"/>
</dbReference>
<feature type="transmembrane region" description="Helical" evidence="1">
    <location>
        <begin position="368"/>
        <end position="386"/>
    </location>
</feature>
<dbReference type="EMBL" id="JADKPN010000010">
    <property type="protein sequence ID" value="MBF4764602.1"/>
    <property type="molecule type" value="Genomic_DNA"/>
</dbReference>
<keyword evidence="1" id="KW-0812">Transmembrane</keyword>
<evidence type="ECO:0000256" key="1">
    <source>
        <dbReference type="SAM" id="Phobius"/>
    </source>
</evidence>
<evidence type="ECO:0000313" key="2">
    <source>
        <dbReference type="EMBL" id="MBF4764602.1"/>
    </source>
</evidence>
<dbReference type="RefSeq" id="WP_194707791.1">
    <property type="nucleotide sequence ID" value="NZ_JADKPN010000010.1"/>
</dbReference>
<evidence type="ECO:0000313" key="3">
    <source>
        <dbReference type="Proteomes" id="UP000640489"/>
    </source>
</evidence>
<feature type="transmembrane region" description="Helical" evidence="1">
    <location>
        <begin position="12"/>
        <end position="30"/>
    </location>
</feature>
<dbReference type="AlphaFoldDB" id="A0A930VHF2"/>
<feature type="transmembrane region" description="Helical" evidence="1">
    <location>
        <begin position="398"/>
        <end position="416"/>
    </location>
</feature>
<keyword evidence="3" id="KW-1185">Reference proteome</keyword>
<feature type="transmembrane region" description="Helical" evidence="1">
    <location>
        <begin position="165"/>
        <end position="185"/>
    </location>
</feature>